<dbReference type="GO" id="GO:0097733">
    <property type="term" value="C:photoreceptor cell cilium"/>
    <property type="evidence" value="ECO:0007669"/>
    <property type="project" value="UniProtKB-ARBA"/>
</dbReference>
<dbReference type="InterPro" id="IPR045347">
    <property type="entry name" value="HIND"/>
</dbReference>
<sequence length="291" mass="32769">MEYEEEKLTEGLVLAKTRAVDLDGVTKLNFWGSEISDISVVRSMPNLEVCSVSVNSISTLRDFARCKQLTELYIRKNKIETLSEIYYLKNLSRLRNLWLADNPCAERKNYRATVLRTLPTLQKLDNVVVTDEDRKDAEENGDLLTPPEDLEEVLNEEDQPTENGGEEGEIEGETNNKPPGPGEESSKQRNKPPDDASPATKPKPPPVKPKQSLLDPVTLSWEETNKIREELGLKPLPFEKITTSKPVQKPTEKSRNAHVLQAVLILIRELDKDSLEIVNSATQKMLHSGDT</sequence>
<evidence type="ECO:0000313" key="4">
    <source>
        <dbReference type="Proteomes" id="UP000694844"/>
    </source>
</evidence>
<dbReference type="GO" id="GO:0046540">
    <property type="term" value="C:U4/U6 x U5 tri-snRNP complex"/>
    <property type="evidence" value="ECO:0007669"/>
    <property type="project" value="InterPro"/>
</dbReference>
<dbReference type="FunFam" id="3.80.10.10:FF:000094">
    <property type="entry name" value="protein C21orf2 isoform X1"/>
    <property type="match status" value="1"/>
</dbReference>
<dbReference type="SUPFAM" id="SSF52058">
    <property type="entry name" value="L domain-like"/>
    <property type="match status" value="1"/>
</dbReference>
<protein>
    <submittedName>
        <fullName evidence="5">Protein C21orf2-like</fullName>
    </submittedName>
</protein>
<feature type="compositionally biased region" description="Acidic residues" evidence="3">
    <location>
        <begin position="148"/>
        <end position="172"/>
    </location>
</feature>
<evidence type="ECO:0000256" key="3">
    <source>
        <dbReference type="SAM" id="MobiDB-lite"/>
    </source>
</evidence>
<dbReference type="GO" id="GO:0036064">
    <property type="term" value="C:ciliary basal body"/>
    <property type="evidence" value="ECO:0007669"/>
    <property type="project" value="UniProtKB-ARBA"/>
</dbReference>
<dbReference type="PANTHER" id="PTHR18849">
    <property type="entry name" value="LEUCINE RICH REPEAT PROTEIN"/>
    <property type="match status" value="1"/>
</dbReference>
<dbReference type="Pfam" id="PF14580">
    <property type="entry name" value="LRR_9"/>
    <property type="match status" value="1"/>
</dbReference>
<dbReference type="OrthoDB" id="1517790at2759"/>
<keyword evidence="2" id="KW-0677">Repeat</keyword>
<gene>
    <name evidence="5" type="primary">LOC111120130</name>
</gene>
<dbReference type="InterPro" id="IPR001611">
    <property type="entry name" value="Leu-rich_rpt"/>
</dbReference>
<accession>A0A8B8CLA6</accession>
<proteinExistence type="predicted"/>
<dbReference type="InterPro" id="IPR032675">
    <property type="entry name" value="LRR_dom_sf"/>
</dbReference>
<dbReference type="AlphaFoldDB" id="A0A8B8CLA6"/>
<keyword evidence="1" id="KW-0433">Leucine-rich repeat</keyword>
<dbReference type="PANTHER" id="PTHR18849:SF0">
    <property type="entry name" value="CILIA- AND FLAGELLA-ASSOCIATED PROTEIN 410-RELATED"/>
    <property type="match status" value="1"/>
</dbReference>
<dbReference type="Pfam" id="PF19252">
    <property type="entry name" value="HIND"/>
    <property type="match status" value="1"/>
</dbReference>
<name>A0A8B8CLA6_CRAVI</name>
<keyword evidence="4" id="KW-1185">Reference proteome</keyword>
<dbReference type="KEGG" id="cvn:111120130"/>
<dbReference type="RefSeq" id="XP_022316555.1">
    <property type="nucleotide sequence ID" value="XM_022460847.1"/>
</dbReference>
<dbReference type="PROSITE" id="PS51450">
    <property type="entry name" value="LRR"/>
    <property type="match status" value="1"/>
</dbReference>
<evidence type="ECO:0000256" key="1">
    <source>
        <dbReference type="ARBA" id="ARBA00022614"/>
    </source>
</evidence>
<dbReference type="GeneID" id="111120130"/>
<evidence type="ECO:0000256" key="2">
    <source>
        <dbReference type="ARBA" id="ARBA00022737"/>
    </source>
</evidence>
<reference evidence="5" key="2">
    <citation type="submission" date="2025-08" db="UniProtKB">
        <authorList>
            <consortium name="RefSeq"/>
        </authorList>
    </citation>
    <scope>IDENTIFICATION</scope>
    <source>
        <tissue evidence="5">Whole sample</tissue>
    </source>
</reference>
<reference evidence="4" key="1">
    <citation type="submission" date="2024-06" db="UniProtKB">
        <authorList>
            <consortium name="RefSeq"/>
        </authorList>
    </citation>
    <scope>NUCLEOTIDE SEQUENCE [LARGE SCALE GENOMIC DNA]</scope>
</reference>
<feature type="compositionally biased region" description="Basic and acidic residues" evidence="3">
    <location>
        <begin position="184"/>
        <end position="194"/>
    </location>
</feature>
<dbReference type="Gene3D" id="3.80.10.10">
    <property type="entry name" value="Ribonuclease Inhibitor"/>
    <property type="match status" value="1"/>
</dbReference>
<organism evidence="4 5">
    <name type="scientific">Crassostrea virginica</name>
    <name type="common">Eastern oyster</name>
    <dbReference type="NCBI Taxonomy" id="6565"/>
    <lineage>
        <taxon>Eukaryota</taxon>
        <taxon>Metazoa</taxon>
        <taxon>Spiralia</taxon>
        <taxon>Lophotrochozoa</taxon>
        <taxon>Mollusca</taxon>
        <taxon>Bivalvia</taxon>
        <taxon>Autobranchia</taxon>
        <taxon>Pteriomorphia</taxon>
        <taxon>Ostreida</taxon>
        <taxon>Ostreoidea</taxon>
        <taxon>Ostreidae</taxon>
        <taxon>Crassostrea</taxon>
    </lineage>
</organism>
<evidence type="ECO:0000313" key="5">
    <source>
        <dbReference type="RefSeq" id="XP_022316555.1"/>
    </source>
</evidence>
<dbReference type="Proteomes" id="UP000694844">
    <property type="component" value="Chromosome 1"/>
</dbReference>
<dbReference type="GO" id="GO:0000398">
    <property type="term" value="P:mRNA splicing, via spliceosome"/>
    <property type="evidence" value="ECO:0007669"/>
    <property type="project" value="InterPro"/>
</dbReference>
<feature type="region of interest" description="Disordered" evidence="3">
    <location>
        <begin position="129"/>
        <end position="218"/>
    </location>
</feature>